<name>A0A0G1L6M6_9BACT</name>
<dbReference type="InterPro" id="IPR036390">
    <property type="entry name" value="WH_DNA-bd_sf"/>
</dbReference>
<proteinExistence type="predicted"/>
<dbReference type="Proteomes" id="UP000033966">
    <property type="component" value="Unassembled WGS sequence"/>
</dbReference>
<evidence type="ECO:0000259" key="1">
    <source>
        <dbReference type="PROSITE" id="PS50987"/>
    </source>
</evidence>
<dbReference type="AlphaFoldDB" id="A0A0G1L6M6"/>
<dbReference type="PROSITE" id="PS50987">
    <property type="entry name" value="HTH_ARSR_2"/>
    <property type="match status" value="1"/>
</dbReference>
<dbReference type="InterPro" id="IPR036388">
    <property type="entry name" value="WH-like_DNA-bd_sf"/>
</dbReference>
<dbReference type="CDD" id="cd00090">
    <property type="entry name" value="HTH_ARSR"/>
    <property type="match status" value="1"/>
</dbReference>
<evidence type="ECO:0000313" key="2">
    <source>
        <dbReference type="EMBL" id="KKT91505.1"/>
    </source>
</evidence>
<dbReference type="SUPFAM" id="SSF46785">
    <property type="entry name" value="Winged helix' DNA-binding domain"/>
    <property type="match status" value="1"/>
</dbReference>
<comment type="caution">
    <text evidence="2">The sequence shown here is derived from an EMBL/GenBank/DDBJ whole genome shotgun (WGS) entry which is preliminary data.</text>
</comment>
<dbReference type="GO" id="GO:0003700">
    <property type="term" value="F:DNA-binding transcription factor activity"/>
    <property type="evidence" value="ECO:0007669"/>
    <property type="project" value="InterPro"/>
</dbReference>
<accession>A0A0G1L6M6</accession>
<protein>
    <recommendedName>
        <fullName evidence="1">HTH arsR-type domain-containing protein</fullName>
    </recommendedName>
</protein>
<dbReference type="SMART" id="SM00418">
    <property type="entry name" value="HTH_ARSR"/>
    <property type="match status" value="1"/>
</dbReference>
<sequence>MKRWSVIFKTLGNINRLKIVILLSKQKKLTVGEIAAELRVSIKSASKNLVLLHQLDVLESRGMNGHVYYELNPDMPRDINKAIKLVM</sequence>
<feature type="domain" description="HTH arsR-type" evidence="1">
    <location>
        <begin position="1"/>
        <end position="87"/>
    </location>
</feature>
<dbReference type="EMBL" id="LCKF01000011">
    <property type="protein sequence ID" value="KKT91505.1"/>
    <property type="molecule type" value="Genomic_DNA"/>
</dbReference>
<gene>
    <name evidence="2" type="ORF">UW92_C0011G0007</name>
</gene>
<reference evidence="2 3" key="1">
    <citation type="journal article" date="2015" name="Nature">
        <title>rRNA introns, odd ribosomes, and small enigmatic genomes across a large radiation of phyla.</title>
        <authorList>
            <person name="Brown C.T."/>
            <person name="Hug L.A."/>
            <person name="Thomas B.C."/>
            <person name="Sharon I."/>
            <person name="Castelle C.J."/>
            <person name="Singh A."/>
            <person name="Wilkins M.J."/>
            <person name="Williams K.H."/>
            <person name="Banfield J.F."/>
        </authorList>
    </citation>
    <scope>NUCLEOTIDE SEQUENCE [LARGE SCALE GENOMIC DNA]</scope>
</reference>
<organism evidence="2 3">
    <name type="scientific">Candidatus Jorgensenbacteria bacterium GW2011_GWA2_45_13</name>
    <dbReference type="NCBI Taxonomy" id="1618662"/>
    <lineage>
        <taxon>Bacteria</taxon>
        <taxon>Candidatus Joergenseniibacteriota</taxon>
    </lineage>
</organism>
<evidence type="ECO:0000313" key="3">
    <source>
        <dbReference type="Proteomes" id="UP000033966"/>
    </source>
</evidence>
<dbReference type="InterPro" id="IPR001845">
    <property type="entry name" value="HTH_ArsR_DNA-bd_dom"/>
</dbReference>
<dbReference type="InterPro" id="IPR011991">
    <property type="entry name" value="ArsR-like_HTH"/>
</dbReference>
<dbReference type="Gene3D" id="1.10.10.10">
    <property type="entry name" value="Winged helix-like DNA-binding domain superfamily/Winged helix DNA-binding domain"/>
    <property type="match status" value="1"/>
</dbReference>